<dbReference type="AlphaFoldDB" id="A0A017H3W9"/>
<dbReference type="EC" id="5.4.99.-" evidence="3"/>
<dbReference type="GO" id="GO:0140098">
    <property type="term" value="F:catalytic activity, acting on RNA"/>
    <property type="evidence" value="ECO:0007669"/>
    <property type="project" value="UniProtKB-ARBA"/>
</dbReference>
<reference evidence="5 6" key="1">
    <citation type="submission" date="2013-08" db="EMBL/GenBank/DDBJ databases">
        <title>An opportunistic ruminal bacterium that causes liver abscesses in cattle.</title>
        <authorList>
            <person name="Benahmed F.H."/>
            <person name="Rasmussen M."/>
            <person name="Harbottle H."/>
            <person name="Soppet D."/>
            <person name="Nagaraja T.G."/>
            <person name="Davidson M."/>
        </authorList>
    </citation>
    <scope>NUCLEOTIDE SEQUENCE [LARGE SCALE GENOMIC DNA]</scope>
    <source>
        <strain evidence="5 6">B35</strain>
    </source>
</reference>
<dbReference type="InterPro" id="IPR006145">
    <property type="entry name" value="PsdUridine_synth_RsuA/RluA"/>
</dbReference>
<gene>
    <name evidence="5" type="ORF">C095_07780</name>
</gene>
<keyword evidence="2" id="KW-0694">RNA-binding</keyword>
<protein>
    <recommendedName>
        <fullName evidence="3">Pseudouridine synthase</fullName>
        <ecNumber evidence="3">5.4.99.-</ecNumber>
    </recommendedName>
</protein>
<organism evidence="5 6">
    <name type="scientific">Fusobacterium necrophorum subsp. funduliforme B35</name>
    <dbReference type="NCBI Taxonomy" id="1226633"/>
    <lineage>
        <taxon>Bacteria</taxon>
        <taxon>Fusobacteriati</taxon>
        <taxon>Fusobacteriota</taxon>
        <taxon>Fusobacteriia</taxon>
        <taxon>Fusobacteriales</taxon>
        <taxon>Fusobacteriaceae</taxon>
        <taxon>Fusobacterium</taxon>
    </lineage>
</organism>
<comment type="function">
    <text evidence="3">Responsible for synthesis of pseudouridine from uracil.</text>
</comment>
<dbReference type="Pfam" id="PF00849">
    <property type="entry name" value="PseudoU_synth_2"/>
    <property type="match status" value="1"/>
</dbReference>
<name>A0A017H3W9_9FUSO</name>
<evidence type="ECO:0000259" key="4">
    <source>
        <dbReference type="Pfam" id="PF00849"/>
    </source>
</evidence>
<evidence type="ECO:0000313" key="5">
    <source>
        <dbReference type="EMBL" id="KID48979.1"/>
    </source>
</evidence>
<dbReference type="PROSITE" id="PS50889">
    <property type="entry name" value="S4"/>
    <property type="match status" value="1"/>
</dbReference>
<dbReference type="PANTHER" id="PTHR21600:SF44">
    <property type="entry name" value="RIBOSOMAL LARGE SUBUNIT PSEUDOURIDINE SYNTHASE D"/>
    <property type="match status" value="1"/>
</dbReference>
<evidence type="ECO:0000313" key="6">
    <source>
        <dbReference type="Proteomes" id="UP000031184"/>
    </source>
</evidence>
<dbReference type="PANTHER" id="PTHR21600">
    <property type="entry name" value="MITOCHONDRIAL RNA PSEUDOURIDINE SYNTHASE"/>
    <property type="match status" value="1"/>
</dbReference>
<feature type="domain" description="Pseudouridine synthase RsuA/RluA-like" evidence="4">
    <location>
        <begin position="81"/>
        <end position="233"/>
    </location>
</feature>
<proteinExistence type="inferred from homology"/>
<comment type="catalytic activity">
    <reaction evidence="3">
        <text>a uridine in RNA = a pseudouridine in RNA</text>
        <dbReference type="Rhea" id="RHEA:48348"/>
        <dbReference type="Rhea" id="RHEA-COMP:12068"/>
        <dbReference type="Rhea" id="RHEA-COMP:12069"/>
        <dbReference type="ChEBI" id="CHEBI:65314"/>
        <dbReference type="ChEBI" id="CHEBI:65315"/>
    </reaction>
</comment>
<dbReference type="GO" id="GO:0009982">
    <property type="term" value="F:pseudouridine synthase activity"/>
    <property type="evidence" value="ECO:0007669"/>
    <property type="project" value="InterPro"/>
</dbReference>
<dbReference type="RefSeq" id="WP_005958257.1">
    <property type="nucleotide sequence ID" value="NZ_AOJP01000007.1"/>
</dbReference>
<evidence type="ECO:0000256" key="3">
    <source>
        <dbReference type="RuleBase" id="RU362028"/>
    </source>
</evidence>
<sequence>MHKYIVEPEYDGYEIGEYLKETKGYSGRGLRKLEIYLNGKKIKNTAKKVRKLNRILIVEKEKETGIRPMEIPLDIVYEDENLLVLNKQANLVTHPTTKKVDATLANGVVAYFLKTTGKTMVPRFYNRLDMNTTGLIIVTKNAYSQAYLQEKTEVRKSYQTIVKGMVEQDEFYITRPIGKVGEDLRRVELPVEKGGQEAKTFVKVLKRFPQKNRTLLEVTLFTGRTHQIRAHLSLEGYPIVGDDLYGGSEETIKRQLLHAYRLCFQNPKNAEEQEIVIDLPQDMKDYLNG</sequence>
<dbReference type="InterPro" id="IPR050188">
    <property type="entry name" value="RluA_PseudoU_synthase"/>
</dbReference>
<dbReference type="EMBL" id="AUZI01000019">
    <property type="protein sequence ID" value="KID48979.1"/>
    <property type="molecule type" value="Genomic_DNA"/>
</dbReference>
<dbReference type="GO" id="GO:0003723">
    <property type="term" value="F:RNA binding"/>
    <property type="evidence" value="ECO:0007669"/>
    <property type="project" value="UniProtKB-KW"/>
</dbReference>
<keyword evidence="3" id="KW-0413">Isomerase</keyword>
<accession>A0A017H3W9</accession>
<evidence type="ECO:0000256" key="1">
    <source>
        <dbReference type="ARBA" id="ARBA00010876"/>
    </source>
</evidence>
<comment type="similarity">
    <text evidence="1 3">Belongs to the pseudouridine synthase RluA family.</text>
</comment>
<dbReference type="Gene3D" id="3.30.2350.10">
    <property type="entry name" value="Pseudouridine synthase"/>
    <property type="match status" value="1"/>
</dbReference>
<evidence type="ECO:0000256" key="2">
    <source>
        <dbReference type="PROSITE-ProRule" id="PRU00182"/>
    </source>
</evidence>
<dbReference type="PATRIC" id="fig|1226633.4.peg.1569"/>
<dbReference type="InterPro" id="IPR020103">
    <property type="entry name" value="PsdUridine_synth_cat_dom_sf"/>
</dbReference>
<dbReference type="NCBIfam" id="TIGR00005">
    <property type="entry name" value="rluA_subfam"/>
    <property type="match status" value="1"/>
</dbReference>
<dbReference type="InterPro" id="IPR006225">
    <property type="entry name" value="PsdUridine_synth_RluC/D"/>
</dbReference>
<dbReference type="SUPFAM" id="SSF55120">
    <property type="entry name" value="Pseudouridine synthase"/>
    <property type="match status" value="1"/>
</dbReference>
<dbReference type="Proteomes" id="UP000031184">
    <property type="component" value="Unassembled WGS sequence"/>
</dbReference>
<comment type="caution">
    <text evidence="5">The sequence shown here is derived from an EMBL/GenBank/DDBJ whole genome shotgun (WGS) entry which is preliminary data.</text>
</comment>
<dbReference type="GO" id="GO:0000455">
    <property type="term" value="P:enzyme-directed rRNA pseudouridine synthesis"/>
    <property type="evidence" value="ECO:0007669"/>
    <property type="project" value="TreeGrafter"/>
</dbReference>
<dbReference type="OrthoDB" id="9807829at2"/>
<dbReference type="CDD" id="cd02869">
    <property type="entry name" value="PseudoU_synth_RluA_like"/>
    <property type="match status" value="1"/>
</dbReference>